<gene>
    <name evidence="2" type="ORF">BMF97_14985</name>
</gene>
<dbReference type="STRING" id="238.BBD35_08755"/>
<keyword evidence="1" id="KW-0732">Signal</keyword>
<evidence type="ECO:0000313" key="3">
    <source>
        <dbReference type="Proteomes" id="UP000188947"/>
    </source>
</evidence>
<feature type="chain" id="PRO_5030034739" description="DUF4476 domain-containing protein" evidence="1">
    <location>
        <begin position="19"/>
        <end position="151"/>
    </location>
</feature>
<evidence type="ECO:0000256" key="1">
    <source>
        <dbReference type="SAM" id="SignalP"/>
    </source>
</evidence>
<dbReference type="RefSeq" id="WP_016199921.1">
    <property type="nucleotide sequence ID" value="NZ_CP014338.1"/>
</dbReference>
<comment type="caution">
    <text evidence="2">The sequence shown here is derived from an EMBL/GenBank/DDBJ whole genome shotgun (WGS) entry which is preliminary data.</text>
</comment>
<dbReference type="EMBL" id="MPOG01000016">
    <property type="protein sequence ID" value="OOH93730.1"/>
    <property type="molecule type" value="Genomic_DNA"/>
</dbReference>
<organism evidence="2 3">
    <name type="scientific">Elizabethkingia meningoseptica</name>
    <name type="common">Chryseobacterium meningosepticum</name>
    <dbReference type="NCBI Taxonomy" id="238"/>
    <lineage>
        <taxon>Bacteria</taxon>
        <taxon>Pseudomonadati</taxon>
        <taxon>Bacteroidota</taxon>
        <taxon>Flavobacteriia</taxon>
        <taxon>Flavobacteriales</taxon>
        <taxon>Weeksellaceae</taxon>
        <taxon>Elizabethkingia</taxon>
    </lineage>
</organism>
<accession>A0A1T3IKL6</accession>
<evidence type="ECO:0008006" key="4">
    <source>
        <dbReference type="Google" id="ProtNLM"/>
    </source>
</evidence>
<dbReference type="eggNOG" id="ENOG5033UWS">
    <property type="taxonomic scope" value="Bacteria"/>
</dbReference>
<proteinExistence type="predicted"/>
<dbReference type="AlphaFoldDB" id="A0A1T3IKL6"/>
<dbReference type="GeneID" id="48543258"/>
<dbReference type="OrthoDB" id="1274104at2"/>
<dbReference type="Proteomes" id="UP000188947">
    <property type="component" value="Unassembled WGS sequence"/>
</dbReference>
<reference evidence="2 3" key="1">
    <citation type="submission" date="2016-11" db="EMBL/GenBank/DDBJ databases">
        <title>Genome sequence and comparative genomic analysis of clinical strain Elizabethkingia meningoseptica 61421 PRCM.</title>
        <authorList>
            <person name="Wang M."/>
            <person name="Hu S."/>
            <person name="Cao L."/>
            <person name="Jiang T."/>
            <person name="Zhou Y."/>
            <person name="Ming D."/>
        </authorList>
    </citation>
    <scope>NUCLEOTIDE SEQUENCE [LARGE SCALE GENOMIC DNA]</scope>
    <source>
        <strain evidence="2 3">61421 PRCM</strain>
    </source>
</reference>
<feature type="signal peptide" evidence="1">
    <location>
        <begin position="1"/>
        <end position="18"/>
    </location>
</feature>
<keyword evidence="3" id="KW-1185">Reference proteome</keyword>
<name>A0A1T3IKL6_ELIME</name>
<dbReference type="KEGG" id="emg:BBD33_06930"/>
<sequence>MKRGLLLLFIILSVCVGAQQLPPPPAMSNLEQKRLIDEFIDVSNYKEALTNYAKFYLELKMFDYDVSPPKELITKEQVRSIINNLNFEDFKISLYSSLSFISQENLKELIQFHKKIGGQLSKNNSVFLITPTIDLNLKNQLDYMIENIKNN</sequence>
<protein>
    <recommendedName>
        <fullName evidence="4">DUF4476 domain-containing protein</fullName>
    </recommendedName>
</protein>
<evidence type="ECO:0000313" key="2">
    <source>
        <dbReference type="EMBL" id="OOH93730.1"/>
    </source>
</evidence>